<dbReference type="EMBL" id="JAEHFY010000010">
    <property type="protein sequence ID" value="MBK0382951.1"/>
    <property type="molecule type" value="Genomic_DNA"/>
</dbReference>
<evidence type="ECO:0000313" key="7">
    <source>
        <dbReference type="EMBL" id="MBK0382951.1"/>
    </source>
</evidence>
<evidence type="ECO:0000256" key="3">
    <source>
        <dbReference type="ARBA" id="ARBA00022840"/>
    </source>
</evidence>
<evidence type="ECO:0000256" key="6">
    <source>
        <dbReference type="NCBIfam" id="TIGR00152"/>
    </source>
</evidence>
<keyword evidence="5 7" id="KW-0418">Kinase</keyword>
<dbReference type="Gene3D" id="3.40.50.300">
    <property type="entry name" value="P-loop containing nucleotide triphosphate hydrolases"/>
    <property type="match status" value="1"/>
</dbReference>
<organism evidence="7 8">
    <name type="scientific">Pedobacter segetis</name>
    <dbReference type="NCBI Taxonomy" id="2793069"/>
    <lineage>
        <taxon>Bacteria</taxon>
        <taxon>Pseudomonadati</taxon>
        <taxon>Bacteroidota</taxon>
        <taxon>Sphingobacteriia</taxon>
        <taxon>Sphingobacteriales</taxon>
        <taxon>Sphingobacteriaceae</taxon>
        <taxon>Pedobacter</taxon>
    </lineage>
</organism>
<keyword evidence="4 5" id="KW-0173">Coenzyme A biosynthesis</keyword>
<keyword evidence="5 7" id="KW-0808">Transferase</keyword>
<dbReference type="NCBIfam" id="TIGR00152">
    <property type="entry name" value="dephospho-CoA kinase"/>
    <property type="match status" value="1"/>
</dbReference>
<dbReference type="Proteomes" id="UP000660024">
    <property type="component" value="Unassembled WGS sequence"/>
</dbReference>
<comment type="function">
    <text evidence="5">Catalyzes the phosphorylation of the 3'-hydroxyl group of dephosphocoenzyme A to form coenzyme A.</text>
</comment>
<accession>A0ABS1BJA9</accession>
<dbReference type="EC" id="2.7.1.24" evidence="5 6"/>
<evidence type="ECO:0000256" key="5">
    <source>
        <dbReference type="HAMAP-Rule" id="MF_00376"/>
    </source>
</evidence>
<dbReference type="HAMAP" id="MF_00376">
    <property type="entry name" value="Dephospho_CoA_kinase"/>
    <property type="match status" value="1"/>
</dbReference>
<comment type="caution">
    <text evidence="7">The sequence shown here is derived from an EMBL/GenBank/DDBJ whole genome shotgun (WGS) entry which is preliminary data.</text>
</comment>
<keyword evidence="8" id="KW-1185">Reference proteome</keyword>
<evidence type="ECO:0000313" key="8">
    <source>
        <dbReference type="Proteomes" id="UP000660024"/>
    </source>
</evidence>
<proteinExistence type="inferred from homology"/>
<dbReference type="InterPro" id="IPR001977">
    <property type="entry name" value="Depp_CoAkinase"/>
</dbReference>
<dbReference type="Pfam" id="PF01121">
    <property type="entry name" value="CoaE"/>
    <property type="match status" value="1"/>
</dbReference>
<gene>
    <name evidence="5" type="primary">coaE</name>
    <name evidence="7" type="ORF">I5M32_08260</name>
</gene>
<comment type="catalytic activity">
    <reaction evidence="5">
        <text>3'-dephospho-CoA + ATP = ADP + CoA + H(+)</text>
        <dbReference type="Rhea" id="RHEA:18245"/>
        <dbReference type="ChEBI" id="CHEBI:15378"/>
        <dbReference type="ChEBI" id="CHEBI:30616"/>
        <dbReference type="ChEBI" id="CHEBI:57287"/>
        <dbReference type="ChEBI" id="CHEBI:57328"/>
        <dbReference type="ChEBI" id="CHEBI:456216"/>
        <dbReference type="EC" id="2.7.1.24"/>
    </reaction>
</comment>
<keyword evidence="2 5" id="KW-0547">Nucleotide-binding</keyword>
<dbReference type="PANTHER" id="PTHR10695:SF46">
    <property type="entry name" value="BIFUNCTIONAL COENZYME A SYNTHASE-RELATED"/>
    <property type="match status" value="1"/>
</dbReference>
<comment type="pathway">
    <text evidence="5">Cofactor biosynthesis; coenzyme A biosynthesis; CoA from (R)-pantothenate: step 5/5.</text>
</comment>
<evidence type="ECO:0000256" key="4">
    <source>
        <dbReference type="ARBA" id="ARBA00022993"/>
    </source>
</evidence>
<comment type="similarity">
    <text evidence="1 5">Belongs to the CoaE family.</text>
</comment>
<dbReference type="InterPro" id="IPR027417">
    <property type="entry name" value="P-loop_NTPase"/>
</dbReference>
<evidence type="ECO:0000256" key="2">
    <source>
        <dbReference type="ARBA" id="ARBA00022741"/>
    </source>
</evidence>
<dbReference type="GO" id="GO:0004140">
    <property type="term" value="F:dephospho-CoA kinase activity"/>
    <property type="evidence" value="ECO:0007669"/>
    <property type="project" value="UniProtKB-EC"/>
</dbReference>
<evidence type="ECO:0000256" key="1">
    <source>
        <dbReference type="ARBA" id="ARBA00009018"/>
    </source>
</evidence>
<comment type="subcellular location">
    <subcellularLocation>
        <location evidence="5">Cytoplasm</location>
    </subcellularLocation>
</comment>
<name>A0ABS1BJA9_9SPHI</name>
<reference evidence="7 8" key="1">
    <citation type="submission" date="2020-12" db="EMBL/GenBank/DDBJ databases">
        <title>Bacterial novel species Pedobacter sp. SD-b isolated from soil.</title>
        <authorList>
            <person name="Jung H.-Y."/>
        </authorList>
    </citation>
    <scope>NUCLEOTIDE SEQUENCE [LARGE SCALE GENOMIC DNA]</scope>
    <source>
        <strain evidence="7 8">SD-b</strain>
    </source>
</reference>
<dbReference type="SUPFAM" id="SSF52540">
    <property type="entry name" value="P-loop containing nucleoside triphosphate hydrolases"/>
    <property type="match status" value="1"/>
</dbReference>
<sequence>MFKVGITGGIGSGKTTVCKIFELLHIPVFYADDAAKELMISDGSLMEAIRQNFGSKAYLANGNLNRKHIANQVFNSPEKLNILNSLVHPKVFEAMDIWSQKQKSPYVTKEAALLFESRSYLKNNINILVSSPLELRIKRIMLRDRISNEKVQERINNQLSEAKKQELADYIVYNNEVDLLIPQVLKLHRVFLNKAQHT</sequence>
<keyword evidence="3 5" id="KW-0067">ATP-binding</keyword>
<dbReference type="CDD" id="cd02022">
    <property type="entry name" value="DPCK"/>
    <property type="match status" value="1"/>
</dbReference>
<protein>
    <recommendedName>
        <fullName evidence="5 6">Dephospho-CoA kinase</fullName>
        <ecNumber evidence="5 6">2.7.1.24</ecNumber>
    </recommendedName>
    <alternativeName>
        <fullName evidence="5">Dephosphocoenzyme A kinase</fullName>
    </alternativeName>
</protein>
<dbReference type="PROSITE" id="PS51219">
    <property type="entry name" value="DPCK"/>
    <property type="match status" value="1"/>
</dbReference>
<feature type="binding site" evidence="5">
    <location>
        <begin position="11"/>
        <end position="16"/>
    </location>
    <ligand>
        <name>ATP</name>
        <dbReference type="ChEBI" id="CHEBI:30616"/>
    </ligand>
</feature>
<keyword evidence="5" id="KW-0963">Cytoplasm</keyword>
<dbReference type="PANTHER" id="PTHR10695">
    <property type="entry name" value="DEPHOSPHO-COA KINASE-RELATED"/>
    <property type="match status" value="1"/>
</dbReference>